<evidence type="ECO:0000256" key="4">
    <source>
        <dbReference type="ARBA" id="ARBA00022806"/>
    </source>
</evidence>
<dbReference type="InterPro" id="IPR014014">
    <property type="entry name" value="RNA_helicase_DEAD_Q_motif"/>
</dbReference>
<dbReference type="AlphaFoldDB" id="A0A7S4BAT7"/>
<dbReference type="InterPro" id="IPR050547">
    <property type="entry name" value="DEAD_box_RNA_helicases"/>
</dbReference>
<feature type="domain" description="Helicase ATP-binding" evidence="7">
    <location>
        <begin position="76"/>
        <end position="316"/>
    </location>
</feature>
<keyword evidence="2" id="KW-0547">Nucleotide-binding</keyword>
<proteinExistence type="predicted"/>
<dbReference type="GO" id="GO:0005524">
    <property type="term" value="F:ATP binding"/>
    <property type="evidence" value="ECO:0007669"/>
    <property type="project" value="UniProtKB-KW"/>
</dbReference>
<accession>A0A7S4BAT7</accession>
<evidence type="ECO:0000256" key="2">
    <source>
        <dbReference type="ARBA" id="ARBA00022741"/>
    </source>
</evidence>
<feature type="domain" description="Helicase C-terminal" evidence="8">
    <location>
        <begin position="389"/>
        <end position="578"/>
    </location>
</feature>
<dbReference type="EMBL" id="HBIZ01020107">
    <property type="protein sequence ID" value="CAE0760039.1"/>
    <property type="molecule type" value="Transcribed_RNA"/>
</dbReference>
<dbReference type="GO" id="GO:0016787">
    <property type="term" value="F:hydrolase activity"/>
    <property type="evidence" value="ECO:0007669"/>
    <property type="project" value="UniProtKB-KW"/>
</dbReference>
<feature type="short sequence motif" description="Q motif" evidence="6">
    <location>
        <begin position="45"/>
        <end position="73"/>
    </location>
</feature>
<evidence type="ECO:0000313" key="10">
    <source>
        <dbReference type="EMBL" id="CAE0760039.1"/>
    </source>
</evidence>
<dbReference type="Gene3D" id="3.40.50.300">
    <property type="entry name" value="P-loop containing nucleotide triphosphate hydrolases"/>
    <property type="match status" value="2"/>
</dbReference>
<dbReference type="InterPro" id="IPR011545">
    <property type="entry name" value="DEAD/DEAH_box_helicase_dom"/>
</dbReference>
<dbReference type="InterPro" id="IPR001650">
    <property type="entry name" value="Helicase_C-like"/>
</dbReference>
<sequence>MADSNVLDLNLLTTRLNAAVAAEDYATAAELRDLIQKVTGAGTAGDWRALGLADWLCDWLSKLGYALPTPIQRTALQQLSHGEDAAIVAATGSGKTLAYLLPLISQLSEELLQEDLSSYLASFLEGGKRRIVSPRGTDDRLPTSVPTPALLLVVPTRELGVQVSLLAYRLLGGGTCNPKLQPYSHSSKYQPGNRANMFTYGGPRRVRVAGVWDEQALFATAYQDLLKGVHVIVGTPSYLARVAVSGKLRLQNVRAIAIDEADACIQDEAMASLMRRIHEARGDTPARPLQTVLVGASVSSELIETVEQKGFANEPVLITERAGSEVSVVKDVSAAASNALADQNGNSFWQPLRVPAGSRHEFVECEERDSLAVLCRLLRECYATPKANKEKEEMIRNPPRAIVYASSAEKAIEVASRLQNALWNSFEGDATAGLWGLSVLLPSAEEPLNSRTTDNKTLTVLESSLRVMEMFRANQTSVLVTTASATRGLDFPQVTHVFNLGIVGAPVDYLHRAGRIGRVGQSERGAVVSVLDPAEVPQLLALGEELHFSPEQREPPAATNFSAELDSDSAVQALTDLFNLY</sequence>
<dbReference type="PANTHER" id="PTHR47963:SF8">
    <property type="entry name" value="ATP-DEPENDENT RNA HELICASE DEAD"/>
    <property type="match status" value="1"/>
</dbReference>
<evidence type="ECO:0000259" key="7">
    <source>
        <dbReference type="PROSITE" id="PS51192"/>
    </source>
</evidence>
<dbReference type="EC" id="3.6.4.13" evidence="1"/>
<keyword evidence="4" id="KW-0347">Helicase</keyword>
<evidence type="ECO:0000256" key="5">
    <source>
        <dbReference type="ARBA" id="ARBA00022840"/>
    </source>
</evidence>
<dbReference type="Pfam" id="PF00270">
    <property type="entry name" value="DEAD"/>
    <property type="match status" value="2"/>
</dbReference>
<evidence type="ECO:0000259" key="9">
    <source>
        <dbReference type="PROSITE" id="PS51195"/>
    </source>
</evidence>
<organism evidence="10">
    <name type="scientific">Chrysotila carterae</name>
    <name type="common">Marine alga</name>
    <name type="synonym">Syracosphaera carterae</name>
    <dbReference type="NCBI Taxonomy" id="13221"/>
    <lineage>
        <taxon>Eukaryota</taxon>
        <taxon>Haptista</taxon>
        <taxon>Haptophyta</taxon>
        <taxon>Prymnesiophyceae</taxon>
        <taxon>Isochrysidales</taxon>
        <taxon>Isochrysidaceae</taxon>
        <taxon>Chrysotila</taxon>
    </lineage>
</organism>
<keyword evidence="3" id="KW-0378">Hydrolase</keyword>
<dbReference type="SUPFAM" id="SSF52540">
    <property type="entry name" value="P-loop containing nucleoside triphosphate hydrolases"/>
    <property type="match status" value="2"/>
</dbReference>
<dbReference type="Pfam" id="PF00271">
    <property type="entry name" value="Helicase_C"/>
    <property type="match status" value="1"/>
</dbReference>
<dbReference type="InterPro" id="IPR014001">
    <property type="entry name" value="Helicase_ATP-bd"/>
</dbReference>
<dbReference type="SMART" id="SM00487">
    <property type="entry name" value="DEXDc"/>
    <property type="match status" value="1"/>
</dbReference>
<evidence type="ECO:0000256" key="1">
    <source>
        <dbReference type="ARBA" id="ARBA00012552"/>
    </source>
</evidence>
<evidence type="ECO:0000259" key="8">
    <source>
        <dbReference type="PROSITE" id="PS51194"/>
    </source>
</evidence>
<protein>
    <recommendedName>
        <fullName evidence="1">RNA helicase</fullName>
        <ecNumber evidence="1">3.6.4.13</ecNumber>
    </recommendedName>
</protein>
<name>A0A7S4BAT7_CHRCT</name>
<keyword evidence="5" id="KW-0067">ATP-binding</keyword>
<dbReference type="PROSITE" id="PS51194">
    <property type="entry name" value="HELICASE_CTER"/>
    <property type="match status" value="1"/>
</dbReference>
<dbReference type="PROSITE" id="PS51192">
    <property type="entry name" value="HELICASE_ATP_BIND_1"/>
    <property type="match status" value="1"/>
</dbReference>
<dbReference type="PROSITE" id="PS51195">
    <property type="entry name" value="Q_MOTIF"/>
    <property type="match status" value="1"/>
</dbReference>
<dbReference type="SMART" id="SM00490">
    <property type="entry name" value="HELICc"/>
    <property type="match status" value="1"/>
</dbReference>
<gene>
    <name evidence="10" type="ORF">PCAR00345_LOCUS12645</name>
</gene>
<dbReference type="InterPro" id="IPR027417">
    <property type="entry name" value="P-loop_NTPase"/>
</dbReference>
<dbReference type="PANTHER" id="PTHR47963">
    <property type="entry name" value="DEAD-BOX ATP-DEPENDENT RNA HELICASE 47, MITOCHONDRIAL"/>
    <property type="match status" value="1"/>
</dbReference>
<reference evidence="10" key="1">
    <citation type="submission" date="2021-01" db="EMBL/GenBank/DDBJ databases">
        <authorList>
            <person name="Corre E."/>
            <person name="Pelletier E."/>
            <person name="Niang G."/>
            <person name="Scheremetjew M."/>
            <person name="Finn R."/>
            <person name="Kale V."/>
            <person name="Holt S."/>
            <person name="Cochrane G."/>
            <person name="Meng A."/>
            <person name="Brown T."/>
            <person name="Cohen L."/>
        </authorList>
    </citation>
    <scope>NUCLEOTIDE SEQUENCE</scope>
    <source>
        <strain evidence="10">CCMP645</strain>
    </source>
</reference>
<evidence type="ECO:0000256" key="6">
    <source>
        <dbReference type="PROSITE-ProRule" id="PRU00552"/>
    </source>
</evidence>
<dbReference type="GO" id="GO:0003724">
    <property type="term" value="F:RNA helicase activity"/>
    <property type="evidence" value="ECO:0007669"/>
    <property type="project" value="UniProtKB-EC"/>
</dbReference>
<evidence type="ECO:0000256" key="3">
    <source>
        <dbReference type="ARBA" id="ARBA00022801"/>
    </source>
</evidence>
<dbReference type="GO" id="GO:0003723">
    <property type="term" value="F:RNA binding"/>
    <property type="evidence" value="ECO:0007669"/>
    <property type="project" value="TreeGrafter"/>
</dbReference>
<feature type="domain" description="DEAD-box RNA helicase Q" evidence="9">
    <location>
        <begin position="45"/>
        <end position="73"/>
    </location>
</feature>